<dbReference type="Gene3D" id="3.40.1190.20">
    <property type="match status" value="1"/>
</dbReference>
<sequence length="355" mass="37477">MAGYSLFAMGNPLLDMQVTQGEPLLEKYGLKANDAVLANEQQLGIYDDLVKNWKVTYVAGGAAQNAARAAAYVLPEKSVVYTGAVGDDELAEQLRTANGKEGVESAYQVVKGQRTGACAVVITGHHRSLCTTLQAAEMFKPSHLASPKIAPLIQDAKFFYVGGFFLTHGVESALELAKHASNASKVFTLNLSAPFIPQFFKAQLQQVLPYVDILFGNESEAASYAEANGLPTDNVADIAKALAALPKANAARPRLVVITQGADSTIVASSEPSDSKTLSNLTTDDPNPKIFPVQKLASEQIIDTNGAGDMFAGGFLGAYILGKSVTESVEAGHALGAMCVQQVGPTLKFPKVNVL</sequence>
<evidence type="ECO:0000256" key="5">
    <source>
        <dbReference type="ARBA" id="ARBA00022679"/>
    </source>
</evidence>
<dbReference type="FunCoup" id="A0A165EEA6">
    <property type="interactions" value="474"/>
</dbReference>
<dbReference type="PANTHER" id="PTHR45769">
    <property type="entry name" value="ADENOSINE KINASE"/>
    <property type="match status" value="1"/>
</dbReference>
<dbReference type="GO" id="GO:0006144">
    <property type="term" value="P:purine nucleobase metabolic process"/>
    <property type="evidence" value="ECO:0007669"/>
    <property type="project" value="TreeGrafter"/>
</dbReference>
<evidence type="ECO:0000256" key="13">
    <source>
        <dbReference type="PIRSR" id="PIRSR601805-1"/>
    </source>
</evidence>
<feature type="domain" description="Carbohydrate kinase PfkB" evidence="15">
    <location>
        <begin position="24"/>
        <end position="350"/>
    </location>
</feature>
<evidence type="ECO:0000256" key="12">
    <source>
        <dbReference type="ARBA" id="ARBA00068771"/>
    </source>
</evidence>
<comment type="catalytic activity">
    <reaction evidence="11 14">
        <text>adenosine + ATP = AMP + ADP + H(+)</text>
        <dbReference type="Rhea" id="RHEA:20824"/>
        <dbReference type="ChEBI" id="CHEBI:15378"/>
        <dbReference type="ChEBI" id="CHEBI:16335"/>
        <dbReference type="ChEBI" id="CHEBI:30616"/>
        <dbReference type="ChEBI" id="CHEBI:456215"/>
        <dbReference type="ChEBI" id="CHEBI:456216"/>
        <dbReference type="EC" id="2.7.1.20"/>
    </reaction>
</comment>
<dbReference type="InterPro" id="IPR001805">
    <property type="entry name" value="Adenokinase"/>
</dbReference>
<dbReference type="PANTHER" id="PTHR45769:SF3">
    <property type="entry name" value="ADENOSINE KINASE"/>
    <property type="match status" value="1"/>
</dbReference>
<keyword evidence="5 14" id="KW-0808">Transferase</keyword>
<keyword evidence="6 14" id="KW-0660">Purine salvage</keyword>
<evidence type="ECO:0000256" key="10">
    <source>
        <dbReference type="ARBA" id="ARBA00022842"/>
    </source>
</evidence>
<dbReference type="EC" id="2.7.1.20" evidence="4 14"/>
<proteinExistence type="inferred from homology"/>
<dbReference type="EMBL" id="KV424009">
    <property type="protein sequence ID" value="KZT54680.1"/>
    <property type="molecule type" value="Genomic_DNA"/>
</dbReference>
<comment type="function">
    <text evidence="14">ATP dependent phosphorylation of adenosine and other related nucleoside analogs to monophosphate derivatives.</text>
</comment>
<evidence type="ECO:0000256" key="11">
    <source>
        <dbReference type="ARBA" id="ARBA00051362"/>
    </source>
</evidence>
<evidence type="ECO:0000313" key="16">
    <source>
        <dbReference type="EMBL" id="KZT54680.1"/>
    </source>
</evidence>
<dbReference type="GO" id="GO:0005634">
    <property type="term" value="C:nucleus"/>
    <property type="evidence" value="ECO:0007669"/>
    <property type="project" value="TreeGrafter"/>
</dbReference>
<evidence type="ECO:0000259" key="15">
    <source>
        <dbReference type="Pfam" id="PF00294"/>
    </source>
</evidence>
<keyword evidence="7 14" id="KW-0547">Nucleotide-binding</keyword>
<dbReference type="CDD" id="cd01168">
    <property type="entry name" value="adenosine_kinase"/>
    <property type="match status" value="1"/>
</dbReference>
<organism evidence="16 17">
    <name type="scientific">Calocera cornea HHB12733</name>
    <dbReference type="NCBI Taxonomy" id="1353952"/>
    <lineage>
        <taxon>Eukaryota</taxon>
        <taxon>Fungi</taxon>
        <taxon>Dikarya</taxon>
        <taxon>Basidiomycota</taxon>
        <taxon>Agaricomycotina</taxon>
        <taxon>Dacrymycetes</taxon>
        <taxon>Dacrymycetales</taxon>
        <taxon>Dacrymycetaceae</taxon>
        <taxon>Calocera</taxon>
    </lineage>
</organism>
<dbReference type="Gene3D" id="3.30.1110.10">
    <property type="match status" value="1"/>
</dbReference>
<dbReference type="UniPathway" id="UPA00588">
    <property type="reaction ID" value="UER00659"/>
</dbReference>
<dbReference type="InterPro" id="IPR002173">
    <property type="entry name" value="Carboh/pur_kinase_PfkB_CS"/>
</dbReference>
<dbReference type="AlphaFoldDB" id="A0A165EEA6"/>
<reference evidence="16 17" key="1">
    <citation type="journal article" date="2016" name="Mol. Biol. Evol.">
        <title>Comparative Genomics of Early-Diverging Mushroom-Forming Fungi Provides Insights into the Origins of Lignocellulose Decay Capabilities.</title>
        <authorList>
            <person name="Nagy L.G."/>
            <person name="Riley R."/>
            <person name="Tritt A."/>
            <person name="Adam C."/>
            <person name="Daum C."/>
            <person name="Floudas D."/>
            <person name="Sun H."/>
            <person name="Yadav J.S."/>
            <person name="Pangilinan J."/>
            <person name="Larsson K.H."/>
            <person name="Matsuura K."/>
            <person name="Barry K."/>
            <person name="Labutti K."/>
            <person name="Kuo R."/>
            <person name="Ohm R.A."/>
            <person name="Bhattacharya S.S."/>
            <person name="Shirouzu T."/>
            <person name="Yoshinaga Y."/>
            <person name="Martin F.M."/>
            <person name="Grigoriev I.V."/>
            <person name="Hibbett D.S."/>
        </authorList>
    </citation>
    <scope>NUCLEOTIDE SEQUENCE [LARGE SCALE GENOMIC DNA]</scope>
    <source>
        <strain evidence="16 17">HHB12733</strain>
    </source>
</reference>
<keyword evidence="9 14" id="KW-0067">ATP-binding</keyword>
<dbReference type="Pfam" id="PF00294">
    <property type="entry name" value="PfkB"/>
    <property type="match status" value="1"/>
</dbReference>
<evidence type="ECO:0000256" key="4">
    <source>
        <dbReference type="ARBA" id="ARBA00012119"/>
    </source>
</evidence>
<evidence type="ECO:0000256" key="9">
    <source>
        <dbReference type="ARBA" id="ARBA00022840"/>
    </source>
</evidence>
<dbReference type="STRING" id="1353952.A0A165EEA6"/>
<dbReference type="GO" id="GO:0004001">
    <property type="term" value="F:adenosine kinase activity"/>
    <property type="evidence" value="ECO:0007669"/>
    <property type="project" value="UniProtKB-UniRule"/>
</dbReference>
<keyword evidence="10 14" id="KW-0460">Magnesium</keyword>
<evidence type="ECO:0000256" key="7">
    <source>
        <dbReference type="ARBA" id="ARBA00022741"/>
    </source>
</evidence>
<name>A0A165EEA6_9BASI</name>
<dbReference type="GO" id="GO:0005524">
    <property type="term" value="F:ATP binding"/>
    <property type="evidence" value="ECO:0007669"/>
    <property type="project" value="UniProtKB-UniRule"/>
</dbReference>
<evidence type="ECO:0000256" key="3">
    <source>
        <dbReference type="ARBA" id="ARBA00010688"/>
    </source>
</evidence>
<dbReference type="GO" id="GO:0044209">
    <property type="term" value="P:AMP salvage"/>
    <property type="evidence" value="ECO:0007669"/>
    <property type="project" value="UniProtKB-UniRule"/>
</dbReference>
<dbReference type="Proteomes" id="UP000076842">
    <property type="component" value="Unassembled WGS sequence"/>
</dbReference>
<evidence type="ECO:0000256" key="1">
    <source>
        <dbReference type="ARBA" id="ARBA00001946"/>
    </source>
</evidence>
<evidence type="ECO:0000256" key="2">
    <source>
        <dbReference type="ARBA" id="ARBA00004801"/>
    </source>
</evidence>
<comment type="similarity">
    <text evidence="3 14">Belongs to the carbohydrate kinase PfkB family.</text>
</comment>
<dbReference type="InParanoid" id="A0A165EEA6"/>
<evidence type="ECO:0000256" key="6">
    <source>
        <dbReference type="ARBA" id="ARBA00022726"/>
    </source>
</evidence>
<dbReference type="InterPro" id="IPR011611">
    <property type="entry name" value="PfkB_dom"/>
</dbReference>
<protein>
    <recommendedName>
        <fullName evidence="12 14">Adenosine kinase</fullName>
        <shortName evidence="14">AK</shortName>
        <ecNumber evidence="4 14">2.7.1.20</ecNumber>
    </recommendedName>
    <alternativeName>
        <fullName evidence="14">Adenosine 5'-phosphotransferase</fullName>
    </alternativeName>
</protein>
<gene>
    <name evidence="16" type="ORF">CALCODRAFT_499489</name>
</gene>
<evidence type="ECO:0000256" key="14">
    <source>
        <dbReference type="RuleBase" id="RU368116"/>
    </source>
</evidence>
<dbReference type="GO" id="GO:0006166">
    <property type="term" value="P:purine ribonucleoside salvage"/>
    <property type="evidence" value="ECO:0007669"/>
    <property type="project" value="UniProtKB-KW"/>
</dbReference>
<comment type="pathway">
    <text evidence="2 14">Purine metabolism; AMP biosynthesis via salvage pathway; AMP from adenosine: step 1/1.</text>
</comment>
<keyword evidence="17" id="KW-1185">Reference proteome</keyword>
<dbReference type="PRINTS" id="PR00989">
    <property type="entry name" value="ADENOKINASE"/>
</dbReference>
<dbReference type="InterPro" id="IPR029056">
    <property type="entry name" value="Ribokinase-like"/>
</dbReference>
<feature type="active site" description="Proton acceptor" evidence="13">
    <location>
        <position position="309"/>
    </location>
</feature>
<evidence type="ECO:0000256" key="8">
    <source>
        <dbReference type="ARBA" id="ARBA00022777"/>
    </source>
</evidence>
<dbReference type="GO" id="GO:0005829">
    <property type="term" value="C:cytosol"/>
    <property type="evidence" value="ECO:0007669"/>
    <property type="project" value="TreeGrafter"/>
</dbReference>
<dbReference type="SUPFAM" id="SSF53613">
    <property type="entry name" value="Ribokinase-like"/>
    <property type="match status" value="1"/>
</dbReference>
<keyword evidence="8 14" id="KW-0418">Kinase</keyword>
<comment type="cofactor">
    <cofactor evidence="1 14">
        <name>Mg(2+)</name>
        <dbReference type="ChEBI" id="CHEBI:18420"/>
    </cofactor>
</comment>
<evidence type="ECO:0000313" key="17">
    <source>
        <dbReference type="Proteomes" id="UP000076842"/>
    </source>
</evidence>
<accession>A0A165EEA6</accession>
<dbReference type="OrthoDB" id="432447at2759"/>
<dbReference type="PROSITE" id="PS00584">
    <property type="entry name" value="PFKB_KINASES_2"/>
    <property type="match status" value="1"/>
</dbReference>
<dbReference type="FunFam" id="3.40.1190.20:FF:000076">
    <property type="entry name" value="Adenosine kinase"/>
    <property type="match status" value="1"/>
</dbReference>